<organism evidence="1">
    <name type="scientific">Arundo donax</name>
    <name type="common">Giant reed</name>
    <name type="synonym">Donax arundinaceus</name>
    <dbReference type="NCBI Taxonomy" id="35708"/>
    <lineage>
        <taxon>Eukaryota</taxon>
        <taxon>Viridiplantae</taxon>
        <taxon>Streptophyta</taxon>
        <taxon>Embryophyta</taxon>
        <taxon>Tracheophyta</taxon>
        <taxon>Spermatophyta</taxon>
        <taxon>Magnoliopsida</taxon>
        <taxon>Liliopsida</taxon>
        <taxon>Poales</taxon>
        <taxon>Poaceae</taxon>
        <taxon>PACMAD clade</taxon>
        <taxon>Arundinoideae</taxon>
        <taxon>Arundineae</taxon>
        <taxon>Arundo</taxon>
    </lineage>
</organism>
<evidence type="ECO:0000313" key="1">
    <source>
        <dbReference type="EMBL" id="JAD22237.1"/>
    </source>
</evidence>
<proteinExistence type="predicted"/>
<dbReference type="AlphaFoldDB" id="A0A0A8YHT6"/>
<sequence>MHMSYQIWQTHYLRLVFGDLAVNIRQ</sequence>
<accession>A0A0A8YHT6</accession>
<protein>
    <submittedName>
        <fullName evidence="1">Uncharacterized protein</fullName>
    </submittedName>
</protein>
<dbReference type="EMBL" id="GBRH01275658">
    <property type="protein sequence ID" value="JAD22237.1"/>
    <property type="molecule type" value="Transcribed_RNA"/>
</dbReference>
<name>A0A0A8YHT6_ARUDO</name>
<reference evidence="1" key="2">
    <citation type="journal article" date="2015" name="Data Brief">
        <title>Shoot transcriptome of the giant reed, Arundo donax.</title>
        <authorList>
            <person name="Barrero R.A."/>
            <person name="Guerrero F.D."/>
            <person name="Moolhuijzen P."/>
            <person name="Goolsby J.A."/>
            <person name="Tidwell J."/>
            <person name="Bellgard S.E."/>
            <person name="Bellgard M.I."/>
        </authorList>
    </citation>
    <scope>NUCLEOTIDE SEQUENCE</scope>
    <source>
        <tissue evidence="1">Shoot tissue taken approximately 20 cm above the soil surface</tissue>
    </source>
</reference>
<reference evidence="1" key="1">
    <citation type="submission" date="2014-09" db="EMBL/GenBank/DDBJ databases">
        <authorList>
            <person name="Magalhaes I.L.F."/>
            <person name="Oliveira U."/>
            <person name="Santos F.R."/>
            <person name="Vidigal T.H.D.A."/>
            <person name="Brescovit A.D."/>
            <person name="Santos A.J."/>
        </authorList>
    </citation>
    <scope>NUCLEOTIDE SEQUENCE</scope>
    <source>
        <tissue evidence="1">Shoot tissue taken approximately 20 cm above the soil surface</tissue>
    </source>
</reference>